<evidence type="ECO:0000313" key="1">
    <source>
        <dbReference type="EMBL" id="KAI4377245.1"/>
    </source>
</evidence>
<name>A0ACB9REB7_9MYRT</name>
<sequence>MGRAPCCDKANVKKGPWSPEEDAQLKAYIDEYGTGGNWIALPQKVGLKRCGKSCRLRWLNYLRPNIKHGGFSEEEDNIICSLYISIGSRWSVIAAQLPGRTDNDIKNYWNTHLKKKLLGRKRQANASRYSSKDPNEEGSNRDSQSPSSLSSSALERLQLHIQLQTLQDPFSFYNNPTAWPKMHAPLLREKLSQILRLLDENRQSLNSPVQSLSSNSLPADPTSVSLEDYARSLVAEPSLMPEVRGADDGFGTSNMEAPTMANGDESQASLNQSMDKFKYCDVHGNSLKDNLVWWPSGDGANMKSELGLSWDSSTGNVFPTDPGMFQEFGPVGESIWHRSLLE</sequence>
<keyword evidence="2" id="KW-1185">Reference proteome</keyword>
<comment type="caution">
    <text evidence="1">The sequence shown here is derived from an EMBL/GenBank/DDBJ whole genome shotgun (WGS) entry which is preliminary data.</text>
</comment>
<gene>
    <name evidence="1" type="ORF">MLD38_014908</name>
</gene>
<accession>A0ACB9REB7</accession>
<dbReference type="Proteomes" id="UP001057402">
    <property type="component" value="Chromosome 4"/>
</dbReference>
<protein>
    <submittedName>
        <fullName evidence="1">Uncharacterized protein</fullName>
    </submittedName>
</protein>
<organism evidence="1 2">
    <name type="scientific">Melastoma candidum</name>
    <dbReference type="NCBI Taxonomy" id="119954"/>
    <lineage>
        <taxon>Eukaryota</taxon>
        <taxon>Viridiplantae</taxon>
        <taxon>Streptophyta</taxon>
        <taxon>Embryophyta</taxon>
        <taxon>Tracheophyta</taxon>
        <taxon>Spermatophyta</taxon>
        <taxon>Magnoliopsida</taxon>
        <taxon>eudicotyledons</taxon>
        <taxon>Gunneridae</taxon>
        <taxon>Pentapetalae</taxon>
        <taxon>rosids</taxon>
        <taxon>malvids</taxon>
        <taxon>Myrtales</taxon>
        <taxon>Melastomataceae</taxon>
        <taxon>Melastomatoideae</taxon>
        <taxon>Melastomateae</taxon>
        <taxon>Melastoma</taxon>
    </lineage>
</organism>
<evidence type="ECO:0000313" key="2">
    <source>
        <dbReference type="Proteomes" id="UP001057402"/>
    </source>
</evidence>
<reference evidence="2" key="1">
    <citation type="journal article" date="2023" name="Front. Plant Sci.">
        <title>Chromosomal-level genome assembly of Melastoma candidum provides insights into trichome evolution.</title>
        <authorList>
            <person name="Zhong Y."/>
            <person name="Wu W."/>
            <person name="Sun C."/>
            <person name="Zou P."/>
            <person name="Liu Y."/>
            <person name="Dai S."/>
            <person name="Zhou R."/>
        </authorList>
    </citation>
    <scope>NUCLEOTIDE SEQUENCE [LARGE SCALE GENOMIC DNA]</scope>
</reference>
<proteinExistence type="predicted"/>
<dbReference type="EMBL" id="CM042883">
    <property type="protein sequence ID" value="KAI4377245.1"/>
    <property type="molecule type" value="Genomic_DNA"/>
</dbReference>